<accession>X1KG66</accession>
<protein>
    <submittedName>
        <fullName evidence="1">Uncharacterized protein</fullName>
    </submittedName>
</protein>
<dbReference type="EMBL" id="BARU01044763">
    <property type="protein sequence ID" value="GAH81053.1"/>
    <property type="molecule type" value="Genomic_DNA"/>
</dbReference>
<feature type="non-terminal residue" evidence="1">
    <location>
        <position position="1"/>
    </location>
</feature>
<feature type="non-terminal residue" evidence="1">
    <location>
        <position position="164"/>
    </location>
</feature>
<gene>
    <name evidence="1" type="ORF">S03H2_68159</name>
</gene>
<organism evidence="1">
    <name type="scientific">marine sediment metagenome</name>
    <dbReference type="NCBI Taxonomy" id="412755"/>
    <lineage>
        <taxon>unclassified sequences</taxon>
        <taxon>metagenomes</taxon>
        <taxon>ecological metagenomes</taxon>
    </lineage>
</organism>
<reference evidence="1" key="1">
    <citation type="journal article" date="2014" name="Front. Microbiol.">
        <title>High frequency of phylogenetically diverse reductive dehalogenase-homologous genes in deep subseafloor sedimentary metagenomes.</title>
        <authorList>
            <person name="Kawai M."/>
            <person name="Futagami T."/>
            <person name="Toyoda A."/>
            <person name="Takaki Y."/>
            <person name="Nishi S."/>
            <person name="Hori S."/>
            <person name="Arai W."/>
            <person name="Tsubouchi T."/>
            <person name="Morono Y."/>
            <person name="Uchiyama I."/>
            <person name="Ito T."/>
            <person name="Fujiyama A."/>
            <person name="Inagaki F."/>
            <person name="Takami H."/>
        </authorList>
    </citation>
    <scope>NUCLEOTIDE SEQUENCE</scope>
    <source>
        <strain evidence="1">Expedition CK06-06</strain>
    </source>
</reference>
<proteinExistence type="predicted"/>
<evidence type="ECO:0000313" key="1">
    <source>
        <dbReference type="EMBL" id="GAH81053.1"/>
    </source>
</evidence>
<sequence>YCTSNVSFWNDDCGVEWTWSIYTDDGHGTTSTTTYTFNNAPCTFSGTVYPVDKATGVCPCCDAICVDVTASYNFNMTVYGREQGKPYFNIWNAYTNISANEYCFCMDTIQPTIRSHALAHSHTQQAVTTVGLWQNVTFDHGESKDMEADPATGIVTIPSHGHYT</sequence>
<dbReference type="AlphaFoldDB" id="X1KG66"/>
<comment type="caution">
    <text evidence="1">The sequence shown here is derived from an EMBL/GenBank/DDBJ whole genome shotgun (WGS) entry which is preliminary data.</text>
</comment>
<name>X1KG66_9ZZZZ</name>